<evidence type="ECO:0000259" key="13">
    <source>
        <dbReference type="PROSITE" id="PS51192"/>
    </source>
</evidence>
<dbReference type="PANTHER" id="PTHR13710:SF105">
    <property type="entry name" value="ATP-DEPENDENT DNA HELICASE Q1"/>
    <property type="match status" value="1"/>
</dbReference>
<feature type="compositionally biased region" description="Low complexity" evidence="12">
    <location>
        <begin position="801"/>
        <end position="812"/>
    </location>
</feature>
<dbReference type="GO" id="GO:0046872">
    <property type="term" value="F:metal ion binding"/>
    <property type="evidence" value="ECO:0007669"/>
    <property type="project" value="UniProtKB-KW"/>
</dbReference>
<dbReference type="PRINTS" id="PR00114">
    <property type="entry name" value="STPHPHTASE"/>
</dbReference>
<organism evidence="16 17">
    <name type="scientific">Cyclotella atomus</name>
    <dbReference type="NCBI Taxonomy" id="382360"/>
    <lineage>
        <taxon>Eukaryota</taxon>
        <taxon>Sar</taxon>
        <taxon>Stramenopiles</taxon>
        <taxon>Ochrophyta</taxon>
        <taxon>Bacillariophyta</taxon>
        <taxon>Coscinodiscophyceae</taxon>
        <taxon>Thalassiosirophycidae</taxon>
        <taxon>Stephanodiscales</taxon>
        <taxon>Stephanodiscaceae</taxon>
        <taxon>Cyclotella</taxon>
    </lineage>
</organism>
<dbReference type="InterPro" id="IPR001650">
    <property type="entry name" value="Helicase_C-like"/>
</dbReference>
<dbReference type="FunFam" id="3.40.50.300:FF:001456">
    <property type="entry name" value="ATP-dependent DNA helicase"/>
    <property type="match status" value="1"/>
</dbReference>
<evidence type="ECO:0000256" key="3">
    <source>
        <dbReference type="ARBA" id="ARBA00022801"/>
    </source>
</evidence>
<keyword evidence="2" id="KW-0547">Nucleotide-binding</keyword>
<keyword evidence="10" id="KW-0479">Metal-binding</keyword>
<gene>
    <name evidence="16" type="ORF">ACHAWO_002395</name>
</gene>
<evidence type="ECO:0000256" key="10">
    <source>
        <dbReference type="RuleBase" id="RU363067"/>
    </source>
</evidence>
<dbReference type="Gene3D" id="3.60.21.10">
    <property type="match status" value="1"/>
</dbReference>
<evidence type="ECO:0000256" key="12">
    <source>
        <dbReference type="SAM" id="MobiDB-lite"/>
    </source>
</evidence>
<dbReference type="Pfam" id="PF00270">
    <property type="entry name" value="DEAD"/>
    <property type="match status" value="1"/>
</dbReference>
<dbReference type="InterPro" id="IPR006186">
    <property type="entry name" value="Ser/Thr-sp_prot-phosphatase"/>
</dbReference>
<accession>A0ABD3QI57</accession>
<dbReference type="PANTHER" id="PTHR13710">
    <property type="entry name" value="DNA HELICASE RECQ FAMILY MEMBER"/>
    <property type="match status" value="1"/>
</dbReference>
<dbReference type="PROSITE" id="PS00690">
    <property type="entry name" value="DEAH_ATP_HELICASE"/>
    <property type="match status" value="1"/>
</dbReference>
<comment type="similarity">
    <text evidence="10">Belongs to the cyclic nucleotide phosphodiesterase family.</text>
</comment>
<comment type="caution">
    <text evidence="16">The sequence shown here is derived from an EMBL/GenBank/DDBJ whole genome shotgun (WGS) entry which is preliminary data.</text>
</comment>
<dbReference type="InterPro" id="IPR004589">
    <property type="entry name" value="DNA_helicase_ATP-dep_RecQ"/>
</dbReference>
<evidence type="ECO:0000259" key="15">
    <source>
        <dbReference type="PROSITE" id="PS51845"/>
    </source>
</evidence>
<evidence type="ECO:0000259" key="14">
    <source>
        <dbReference type="PROSITE" id="PS51194"/>
    </source>
</evidence>
<comment type="catalytic activity">
    <reaction evidence="9">
        <text>O-phospho-L-threonyl-[protein] + H2O = L-threonyl-[protein] + phosphate</text>
        <dbReference type="Rhea" id="RHEA:47004"/>
        <dbReference type="Rhea" id="RHEA-COMP:11060"/>
        <dbReference type="Rhea" id="RHEA-COMP:11605"/>
        <dbReference type="ChEBI" id="CHEBI:15377"/>
        <dbReference type="ChEBI" id="CHEBI:30013"/>
        <dbReference type="ChEBI" id="CHEBI:43474"/>
        <dbReference type="ChEBI" id="CHEBI:61977"/>
        <dbReference type="EC" id="3.1.3.16"/>
    </reaction>
</comment>
<dbReference type="GO" id="GO:0043138">
    <property type="term" value="F:3'-5' DNA helicase activity"/>
    <property type="evidence" value="ECO:0007669"/>
    <property type="project" value="UniProtKB-EC"/>
</dbReference>
<evidence type="ECO:0000256" key="8">
    <source>
        <dbReference type="ARBA" id="ARBA00034617"/>
    </source>
</evidence>
<dbReference type="InterPro" id="IPR036971">
    <property type="entry name" value="PDEase_catalytic_dom_sf"/>
</dbReference>
<dbReference type="NCBIfam" id="TIGR00614">
    <property type="entry name" value="recQ_fam"/>
    <property type="match status" value="1"/>
</dbReference>
<keyword evidence="3 9" id="KW-0378">Hydrolase</keyword>
<feature type="domain" description="PDEase" evidence="15">
    <location>
        <begin position="965"/>
        <end position="1331"/>
    </location>
</feature>
<feature type="region of interest" description="Disordered" evidence="12">
    <location>
        <begin position="937"/>
        <end position="965"/>
    </location>
</feature>
<evidence type="ECO:0000256" key="2">
    <source>
        <dbReference type="ARBA" id="ARBA00022741"/>
    </source>
</evidence>
<evidence type="ECO:0000313" key="16">
    <source>
        <dbReference type="EMBL" id="KAL3799501.1"/>
    </source>
</evidence>
<dbReference type="InterPro" id="IPR029052">
    <property type="entry name" value="Metallo-depent_PP-like"/>
</dbReference>
<dbReference type="SMART" id="SM00471">
    <property type="entry name" value="HDc"/>
    <property type="match status" value="1"/>
</dbReference>
<keyword evidence="4" id="KW-0347">Helicase</keyword>
<feature type="domain" description="Helicase ATP-binding" evidence="13">
    <location>
        <begin position="255"/>
        <end position="435"/>
    </location>
</feature>
<dbReference type="EMBL" id="JALLPJ020000183">
    <property type="protein sequence ID" value="KAL3799501.1"/>
    <property type="molecule type" value="Genomic_DNA"/>
</dbReference>
<reference evidence="16 17" key="1">
    <citation type="submission" date="2024-10" db="EMBL/GenBank/DDBJ databases">
        <title>Updated reference genomes for cyclostephanoid diatoms.</title>
        <authorList>
            <person name="Roberts W.R."/>
            <person name="Alverson A.J."/>
        </authorList>
    </citation>
    <scope>NUCLEOTIDE SEQUENCE [LARGE SCALE GENOMIC DNA]</scope>
    <source>
        <strain evidence="16 17">AJA010-31</strain>
    </source>
</reference>
<evidence type="ECO:0000256" key="4">
    <source>
        <dbReference type="ARBA" id="ARBA00022806"/>
    </source>
</evidence>
<keyword evidence="17" id="KW-1185">Reference proteome</keyword>
<dbReference type="SMART" id="SM00490">
    <property type="entry name" value="HELICc"/>
    <property type="match status" value="1"/>
</dbReference>
<dbReference type="FunFam" id="3.40.50.300:FF:001389">
    <property type="entry name" value="ATP-dependent DNA helicase RecQ"/>
    <property type="match status" value="1"/>
</dbReference>
<evidence type="ECO:0000256" key="9">
    <source>
        <dbReference type="RuleBase" id="RU004273"/>
    </source>
</evidence>
<keyword evidence="11" id="KW-0175">Coiled coil</keyword>
<evidence type="ECO:0000256" key="1">
    <source>
        <dbReference type="ARBA" id="ARBA00005446"/>
    </source>
</evidence>
<dbReference type="EC" id="3.1.3.16" evidence="9"/>
<dbReference type="SUPFAM" id="SSF56300">
    <property type="entry name" value="Metallo-dependent phosphatases"/>
    <property type="match status" value="1"/>
</dbReference>
<comment type="catalytic activity">
    <reaction evidence="8">
        <text>Couples ATP hydrolysis with the unwinding of duplex DNA by translocating in the 3'-5' direction.</text>
        <dbReference type="EC" id="5.6.2.4"/>
    </reaction>
</comment>
<evidence type="ECO:0000256" key="7">
    <source>
        <dbReference type="ARBA" id="ARBA00023235"/>
    </source>
</evidence>
<dbReference type="Pfam" id="PF00233">
    <property type="entry name" value="PDEase_I"/>
    <property type="match status" value="1"/>
</dbReference>
<feature type="domain" description="Helicase C-terminal" evidence="14">
    <location>
        <begin position="461"/>
        <end position="611"/>
    </location>
</feature>
<evidence type="ECO:0000313" key="17">
    <source>
        <dbReference type="Proteomes" id="UP001530400"/>
    </source>
</evidence>
<protein>
    <recommendedName>
        <fullName evidence="9 10">Multifunctional fusion protein</fullName>
    </recommendedName>
    <domain>
        <recommendedName>
            <fullName evidence="9">Serine/threonine-protein phosphatase</fullName>
            <ecNumber evidence="9">3.1.3.16</ecNumber>
        </recommendedName>
    </domain>
    <domain>
        <recommendedName>
            <fullName evidence="10">Phosphodiesterase</fullName>
            <ecNumber evidence="10">3.1.4.-</ecNumber>
        </recommendedName>
    </domain>
</protein>
<feature type="compositionally biased region" description="Low complexity" evidence="12">
    <location>
        <begin position="115"/>
        <end position="124"/>
    </location>
</feature>
<dbReference type="EC" id="3.1.4.-" evidence="10"/>
<dbReference type="SUPFAM" id="SSF109604">
    <property type="entry name" value="HD-domain/PDEase-like"/>
    <property type="match status" value="1"/>
</dbReference>
<proteinExistence type="inferred from homology"/>
<dbReference type="GO" id="GO:0003677">
    <property type="term" value="F:DNA binding"/>
    <property type="evidence" value="ECO:0007669"/>
    <property type="project" value="UniProtKB-KW"/>
</dbReference>
<dbReference type="InterPro" id="IPR004843">
    <property type="entry name" value="Calcineurin-like_PHP"/>
</dbReference>
<dbReference type="SUPFAM" id="SSF52540">
    <property type="entry name" value="P-loop containing nucleoside triphosphate hydrolases"/>
    <property type="match status" value="1"/>
</dbReference>
<dbReference type="SMART" id="SM00156">
    <property type="entry name" value="PP2Ac"/>
    <property type="match status" value="1"/>
</dbReference>
<evidence type="ECO:0000256" key="11">
    <source>
        <dbReference type="SAM" id="Coils"/>
    </source>
</evidence>
<dbReference type="GO" id="GO:0005524">
    <property type="term" value="F:ATP binding"/>
    <property type="evidence" value="ECO:0007669"/>
    <property type="project" value="UniProtKB-KW"/>
</dbReference>
<dbReference type="PROSITE" id="PS51192">
    <property type="entry name" value="HELICASE_ATP_BIND_1"/>
    <property type="match status" value="1"/>
</dbReference>
<dbReference type="InterPro" id="IPR023174">
    <property type="entry name" value="PDEase_CS"/>
</dbReference>
<feature type="compositionally biased region" description="Basic residues" evidence="12">
    <location>
        <begin position="788"/>
        <end position="800"/>
    </location>
</feature>
<dbReference type="InterPro" id="IPR002073">
    <property type="entry name" value="PDEase_catalytic_dom"/>
</dbReference>
<name>A0ABD3QI57_9STRA</name>
<keyword evidence="6" id="KW-0238">DNA-binding</keyword>
<evidence type="ECO:0000256" key="5">
    <source>
        <dbReference type="ARBA" id="ARBA00022840"/>
    </source>
</evidence>
<dbReference type="Pfam" id="PF00149">
    <property type="entry name" value="Metallophos"/>
    <property type="match status" value="1"/>
</dbReference>
<dbReference type="InterPro" id="IPR027417">
    <property type="entry name" value="P-loop_NTPase"/>
</dbReference>
<dbReference type="SMART" id="SM00487">
    <property type="entry name" value="DEXDc"/>
    <property type="match status" value="1"/>
</dbReference>
<comment type="cofactor">
    <cofactor evidence="10">
        <name>a divalent metal cation</name>
        <dbReference type="ChEBI" id="CHEBI:60240"/>
    </cofactor>
    <text evidence="10">Binds 2 divalent metal cations per subunit. Site 1 may preferentially bind zinc ions, while site 2 has a preference for magnesium and/or manganese ions.</text>
</comment>
<keyword evidence="7" id="KW-0413">Isomerase</keyword>
<feature type="compositionally biased region" description="Low complexity" evidence="12">
    <location>
        <begin position="944"/>
        <end position="956"/>
    </location>
</feature>
<dbReference type="Proteomes" id="UP001530400">
    <property type="component" value="Unassembled WGS sequence"/>
</dbReference>
<dbReference type="PROSITE" id="PS00126">
    <property type="entry name" value="PDEASE_I_1"/>
    <property type="match status" value="1"/>
</dbReference>
<dbReference type="CDD" id="cd00077">
    <property type="entry name" value="HDc"/>
    <property type="match status" value="1"/>
</dbReference>
<dbReference type="CDD" id="cd18794">
    <property type="entry name" value="SF2_C_RecQ"/>
    <property type="match status" value="1"/>
</dbReference>
<dbReference type="InterPro" id="IPR002464">
    <property type="entry name" value="DNA/RNA_helicase_DEAH_CS"/>
</dbReference>
<feature type="coiled-coil region" evidence="11">
    <location>
        <begin position="20"/>
        <end position="54"/>
    </location>
</feature>
<comment type="similarity">
    <text evidence="1">Belongs to the helicase family. RecQ subfamily.</text>
</comment>
<dbReference type="InterPro" id="IPR011545">
    <property type="entry name" value="DEAD/DEAH_box_helicase_dom"/>
</dbReference>
<dbReference type="InterPro" id="IPR014001">
    <property type="entry name" value="Helicase_ATP-bd"/>
</dbReference>
<evidence type="ECO:0000256" key="6">
    <source>
        <dbReference type="ARBA" id="ARBA00023125"/>
    </source>
</evidence>
<dbReference type="InterPro" id="IPR003607">
    <property type="entry name" value="HD/PDEase_dom"/>
</dbReference>
<dbReference type="Pfam" id="PF00271">
    <property type="entry name" value="Helicase_C"/>
    <property type="match status" value="1"/>
</dbReference>
<comment type="similarity">
    <text evidence="9">Belongs to the PPP phosphatase family.</text>
</comment>
<dbReference type="GO" id="GO:0004722">
    <property type="term" value="F:protein serine/threonine phosphatase activity"/>
    <property type="evidence" value="ECO:0007669"/>
    <property type="project" value="UniProtKB-EC"/>
</dbReference>
<dbReference type="PROSITE" id="PS00125">
    <property type="entry name" value="SER_THR_PHOSPHATASE"/>
    <property type="match status" value="1"/>
</dbReference>
<dbReference type="Gene3D" id="1.10.1300.10">
    <property type="entry name" value="3'5'-cyclic nucleotide phosphodiesterase, catalytic domain"/>
    <property type="match status" value="1"/>
</dbReference>
<dbReference type="Gene3D" id="3.40.50.300">
    <property type="entry name" value="P-loop containing nucleotide triphosphate hydrolases"/>
    <property type="match status" value="2"/>
</dbReference>
<keyword evidence="5" id="KW-0067">ATP-binding</keyword>
<feature type="region of interest" description="Disordered" evidence="12">
    <location>
        <begin position="762"/>
        <end position="820"/>
    </location>
</feature>
<sequence>MSSRQLSKLLDEQTTLRTQMEDLFAQRAAITLQMKEIEERLHWIDGEIDQVESEEVEIEVKHEPAVNQLTQHPDEFLTDPTSDDVEDMIDDMKEAAGFGNADSRRVSESPAFNTFDNQQFNQDQGDQKPAAQRNYSTNVNPFGDLWSAKDRNQFEYDGNSASNFKPAAPASAAAKSNTLERYFVRSEPAAAPAATSTQNNQSILPNSMSRTNNTLSNINYPPNNNQQHPWTQRLHHHLHHTFRIPSFRDHQLSIINGTLSNRDVFVIMRTGGGKSLTYQLPAILEMESSNKVTVVISPLLSLIRDQEEQMNQIYPGSATSFTSGMGREEHAQRWDRVRDANGGVALVFVTPEKVASSGKFKGEMERLFGAGRLGRFVIDEAHCATQWGHDFRPDYTKLGILKHHFPSIPVLAVTATASDRVRQDCCDILKLNKNHLFFRSTANRPNLTYIVKSKADSKDAVINDMVAFIKDNHENEAGIIYTFSKKEADELSDSLCCNGIVARAYHSDVSESRKNAVHRSWMRNKTQVVVATIAFGLGINKPDVRFVLHHSLSKSLEAYYQESGRAGRDGQPGNCVLYYSPKDVPRMLGMIHGDAGENVFWGMVRYGQAHGDDRLCRYTILSTLGEVDTSPSGQQRKEKMIDQCTTTSRHDVGAHAQTVTRVVATLLDLNEPCTLNQIVTKWRSKGDDRNFSFLKDNPPAKDLTKEGNAICYLRLGPIAQRVLSSTDPHVYISFPIRQASAKAAAKKTPKASATLAVAGDDGWISSRDKTPRSKVAKKGKASNSASTKKSKKKTAAKKAAKTVVEIDSSSSESSDDEEFLPARRNAAKRKRRSLPRPWPEAALVSCSNACVQRLLKYYQTAVLLPQPFRPSSQLYIKDRWLFMMNTDGEGGVLSNTEEKKNNSDEHVSVVWENVDCVISQDKLQTLTAAWDVDQQQKHMKYQRSTSSTSSNGSKMSSLRRTSTPGTDDFNWMRKLELRSVVPSIEEIQDWSFDPLIFEDTVLVQVFIAMLEYYNLLEEFHLDRATLERYATAVMHMHKQDCYYQRTDIGDEGNETGKHPDEHDVLCEYHNWYHAVSCAHASFLFLTLGEADQFLQLRDLFSIIMGALIHDLDHPGTNNDFEVKRGTELARRYDNDAVLERHSISEGLKLCKENADLDWLKSFNTEDREYVENFITEAVLATDPARHGKVLREAIALIEEGPKEYSGNPPSFFNRQDPEHRLFIGRLFLHSADISNPLHSSFEVARDWAIRVTTEFSRQATKEKELQLPVTPFMDGLDSEYNIAKVQISFFGFMRAATATTRRQEHKTMTAAPSLVGPDDVESWIATLRSGECLSERSLRRLCQSASELLMEESNVQPVLSPVTIVGDLHGQFYDLLQLLSPEVGGEPPDSSYVFLGDFVDRGHNSVETLSLLLCLKLKFPGHVTLLRGNHESRQITQVYGFYDECNRKYGNASVWRHCVQCFDTFGIGAIIDGRVLCVHGGLSPDVRTIDQIRAIDRQQEIPHDGAFCDLLWSDPEERLTNVPWQISPRGAGYLFGARVTDEFAQVNRLDLIARAHQLVMEGKQYHFPNKNLVTVWSAPNYCYRCGNVAAILTIGEDGKELKENELVEVEGGEDEKGDGRTTIRQSFKFFHETAYSVHGPKGEERAQLVPYFL</sequence>
<feature type="region of interest" description="Disordered" evidence="12">
    <location>
        <begin position="115"/>
        <end position="136"/>
    </location>
</feature>
<dbReference type="CDD" id="cd07415">
    <property type="entry name" value="MPP_PP2A_PP4_PP6"/>
    <property type="match status" value="1"/>
</dbReference>
<dbReference type="PROSITE" id="PS51194">
    <property type="entry name" value="HELICASE_CTER"/>
    <property type="match status" value="1"/>
</dbReference>
<dbReference type="PROSITE" id="PS51845">
    <property type="entry name" value="PDEASE_I_2"/>
    <property type="match status" value="1"/>
</dbReference>